<dbReference type="GO" id="GO:0006281">
    <property type="term" value="P:DNA repair"/>
    <property type="evidence" value="ECO:0007669"/>
    <property type="project" value="InterPro"/>
</dbReference>
<dbReference type="PANTHER" id="PTHR30619">
    <property type="entry name" value="DNA INTERNALIZATION/COMPETENCE PROTEIN COMEC/REC2"/>
    <property type="match status" value="1"/>
</dbReference>
<name>A0A318KIB9_9FIRM</name>
<comment type="caution">
    <text evidence="4">The sequence shown here is derived from an EMBL/GenBank/DDBJ whole genome shotgun (WGS) entry which is preliminary data.</text>
</comment>
<dbReference type="Pfam" id="PF00753">
    <property type="entry name" value="Lactamase_B"/>
    <property type="match status" value="1"/>
</dbReference>
<dbReference type="SUPFAM" id="SSF56281">
    <property type="entry name" value="Metallo-hydrolase/oxidoreductase"/>
    <property type="match status" value="1"/>
</dbReference>
<accession>A0A318KIB9</accession>
<dbReference type="GO" id="GO:0006355">
    <property type="term" value="P:regulation of DNA-templated transcription"/>
    <property type="evidence" value="ECO:0007669"/>
    <property type="project" value="InterPro"/>
</dbReference>
<feature type="chain" id="PRO_5016319675" evidence="2">
    <location>
        <begin position="26"/>
        <end position="361"/>
    </location>
</feature>
<sequence>MKYIGKVLMMLLLILGVSGCQSSRAYEAKQPPMSDQLAEAVNEDAENTEGELEIYFLDTGNSDCIFINAEQKVLIDAGDNDDESMIVDFLKALKIEKIDYLVNTHPDADHAGGLDAVIENFAIGTVFISNGSAESKTYRDFVNAAVDRGLSPSVPLADKLFYLQPEMFMRFYNTEAKGSGNEVSLIVELVYKQQRFLFMSDAEKAQELAVLDQLDDVDLVKIGHHGSRTSTSQELLERIKPEIAVILCGKNNSYGHPHQEVLDRLTAYGIEVYRTDLQGTLHVHSDGVNLSIEAMAESDKLSNDKDTSAAEEAEYYIGNLNSKKFHLAECNSLPAEKNQIIFDSYEDAVNQGYTPCKVCNP</sequence>
<evidence type="ECO:0000259" key="3">
    <source>
        <dbReference type="SMART" id="SM00849"/>
    </source>
</evidence>
<gene>
    <name evidence="4" type="ORF">DES51_11045</name>
</gene>
<dbReference type="InterPro" id="IPR052159">
    <property type="entry name" value="Competence_DNA_uptake"/>
</dbReference>
<keyword evidence="2" id="KW-0732">Signal</keyword>
<evidence type="ECO:0000256" key="1">
    <source>
        <dbReference type="ARBA" id="ARBA00023159"/>
    </source>
</evidence>
<proteinExistence type="predicted"/>
<dbReference type="RefSeq" id="WP_022937634.1">
    <property type="nucleotide sequence ID" value="NZ_CABKRQ010000003.1"/>
</dbReference>
<dbReference type="InterPro" id="IPR035681">
    <property type="entry name" value="ComA-like_MBL"/>
</dbReference>
<dbReference type="SUPFAM" id="SSF57884">
    <property type="entry name" value="Ada DNA repair protein, N-terminal domain (N-Ada 10)"/>
    <property type="match status" value="1"/>
</dbReference>
<organism evidence="4 5">
    <name type="scientific">Dielma fastidiosa</name>
    <dbReference type="NCBI Taxonomy" id="1034346"/>
    <lineage>
        <taxon>Bacteria</taxon>
        <taxon>Bacillati</taxon>
        <taxon>Bacillota</taxon>
        <taxon>Erysipelotrichia</taxon>
        <taxon>Erysipelotrichales</taxon>
        <taxon>Erysipelotrichaceae</taxon>
        <taxon>Dielma</taxon>
    </lineage>
</organism>
<dbReference type="Pfam" id="PF02805">
    <property type="entry name" value="Ada_Zn_binding"/>
    <property type="match status" value="1"/>
</dbReference>
<keyword evidence="1" id="KW-0010">Activator</keyword>
<dbReference type="CDD" id="cd07731">
    <property type="entry name" value="ComA-like_MBL-fold"/>
    <property type="match status" value="1"/>
</dbReference>
<evidence type="ECO:0000256" key="2">
    <source>
        <dbReference type="SAM" id="SignalP"/>
    </source>
</evidence>
<dbReference type="PROSITE" id="PS51257">
    <property type="entry name" value="PROKAR_LIPOPROTEIN"/>
    <property type="match status" value="1"/>
</dbReference>
<dbReference type="PANTHER" id="PTHR30619:SF1">
    <property type="entry name" value="RECOMBINATION PROTEIN 2"/>
    <property type="match status" value="1"/>
</dbReference>
<dbReference type="EMBL" id="QJKH01000010">
    <property type="protein sequence ID" value="PXX77499.1"/>
    <property type="molecule type" value="Genomic_DNA"/>
</dbReference>
<dbReference type="InterPro" id="IPR036866">
    <property type="entry name" value="RibonucZ/Hydroxyglut_hydro"/>
</dbReference>
<feature type="domain" description="Metallo-beta-lactamase" evidence="3">
    <location>
        <begin position="61"/>
        <end position="250"/>
    </location>
</feature>
<dbReference type="InterPro" id="IPR001279">
    <property type="entry name" value="Metallo-B-lactamas"/>
</dbReference>
<dbReference type="InterPro" id="IPR004026">
    <property type="entry name" value="Ada_DNA_repair_Zn-bd"/>
</dbReference>
<dbReference type="InterPro" id="IPR035451">
    <property type="entry name" value="Ada-like_dom_sf"/>
</dbReference>
<dbReference type="Gene3D" id="3.60.15.10">
    <property type="entry name" value="Ribonuclease Z/Hydroxyacylglutathione hydrolase-like"/>
    <property type="match status" value="1"/>
</dbReference>
<dbReference type="GO" id="GO:0008270">
    <property type="term" value="F:zinc ion binding"/>
    <property type="evidence" value="ECO:0007669"/>
    <property type="project" value="InterPro"/>
</dbReference>
<evidence type="ECO:0000313" key="4">
    <source>
        <dbReference type="EMBL" id="PXX77499.1"/>
    </source>
</evidence>
<dbReference type="GO" id="GO:0016787">
    <property type="term" value="F:hydrolase activity"/>
    <property type="evidence" value="ECO:0007669"/>
    <property type="project" value="UniProtKB-KW"/>
</dbReference>
<dbReference type="SMART" id="SM00849">
    <property type="entry name" value="Lactamase_B"/>
    <property type="match status" value="1"/>
</dbReference>
<dbReference type="STRING" id="1034346.GCA_000313565_01326"/>
<dbReference type="Gene3D" id="3.40.10.10">
    <property type="entry name" value="DNA Methylphosphotriester Repair Domain"/>
    <property type="match status" value="1"/>
</dbReference>
<keyword evidence="4" id="KW-0378">Hydrolase</keyword>
<feature type="signal peptide" evidence="2">
    <location>
        <begin position="1"/>
        <end position="25"/>
    </location>
</feature>
<reference evidence="4 5" key="1">
    <citation type="submission" date="2018-05" db="EMBL/GenBank/DDBJ databases">
        <title>Genomic Encyclopedia of Type Strains, Phase IV (KMG-IV): sequencing the most valuable type-strain genomes for metagenomic binning, comparative biology and taxonomic classification.</title>
        <authorList>
            <person name="Goeker M."/>
        </authorList>
    </citation>
    <scope>NUCLEOTIDE SEQUENCE [LARGE SCALE GENOMIC DNA]</scope>
    <source>
        <strain evidence="4 5">JC118</strain>
    </source>
</reference>
<dbReference type="GO" id="GO:0003677">
    <property type="term" value="F:DNA binding"/>
    <property type="evidence" value="ECO:0007669"/>
    <property type="project" value="InterPro"/>
</dbReference>
<dbReference type="OrthoDB" id="9761531at2"/>
<dbReference type="AlphaFoldDB" id="A0A318KIB9"/>
<protein>
    <submittedName>
        <fullName evidence="4">Beta-lactamase superfamily II metal-dependent hydrolase</fullName>
    </submittedName>
</protein>
<dbReference type="GO" id="GO:0008168">
    <property type="term" value="F:methyltransferase activity"/>
    <property type="evidence" value="ECO:0007669"/>
    <property type="project" value="InterPro"/>
</dbReference>
<evidence type="ECO:0000313" key="5">
    <source>
        <dbReference type="Proteomes" id="UP000247612"/>
    </source>
</evidence>
<keyword evidence="5" id="KW-1185">Reference proteome</keyword>
<dbReference type="Proteomes" id="UP000247612">
    <property type="component" value="Unassembled WGS sequence"/>
</dbReference>